<name>A0A9Q3V0P1_9FLAO</name>
<evidence type="ECO:0000256" key="1">
    <source>
        <dbReference type="SAM" id="SignalP"/>
    </source>
</evidence>
<comment type="caution">
    <text evidence="2">The sequence shown here is derived from an EMBL/GenBank/DDBJ whole genome shotgun (WGS) entry which is preliminary data.</text>
</comment>
<organism evidence="2 3">
    <name type="scientific">Chryseobacterium turcicum</name>
    <dbReference type="NCBI Taxonomy" id="2898076"/>
    <lineage>
        <taxon>Bacteria</taxon>
        <taxon>Pseudomonadati</taxon>
        <taxon>Bacteroidota</taxon>
        <taxon>Flavobacteriia</taxon>
        <taxon>Flavobacteriales</taxon>
        <taxon>Weeksellaceae</taxon>
        <taxon>Chryseobacterium group</taxon>
        <taxon>Chryseobacterium</taxon>
    </lineage>
</organism>
<feature type="chain" id="PRO_5040458196" description="Chromosome condensation regulator RCC1" evidence="1">
    <location>
        <begin position="24"/>
        <end position="664"/>
    </location>
</feature>
<dbReference type="InterPro" id="IPR009091">
    <property type="entry name" value="RCC1/BLIP-II"/>
</dbReference>
<protein>
    <recommendedName>
        <fullName evidence="4">Chromosome condensation regulator RCC1</fullName>
    </recommendedName>
</protein>
<dbReference type="SUPFAM" id="SSF50985">
    <property type="entry name" value="RCC1/BLIP-II"/>
    <property type="match status" value="1"/>
</dbReference>
<keyword evidence="1" id="KW-0732">Signal</keyword>
<dbReference type="InterPro" id="IPR051553">
    <property type="entry name" value="Ran_GTPase-activating"/>
</dbReference>
<gene>
    <name evidence="2" type="ORF">LO744_07550</name>
</gene>
<evidence type="ECO:0000313" key="3">
    <source>
        <dbReference type="Proteomes" id="UP001108025"/>
    </source>
</evidence>
<dbReference type="PANTHER" id="PTHR45982:SF11">
    <property type="entry name" value="E3 UBIQUITIN-PROTEIN LIGASE HERC1 ISOFORM X1-RELATED"/>
    <property type="match status" value="1"/>
</dbReference>
<dbReference type="PANTHER" id="PTHR45982">
    <property type="entry name" value="REGULATOR OF CHROMOSOME CONDENSATION"/>
    <property type="match status" value="1"/>
</dbReference>
<evidence type="ECO:0000313" key="2">
    <source>
        <dbReference type="EMBL" id="MCD1116709.1"/>
    </source>
</evidence>
<sequence>MNNYIKTFFTLIFLLTLSSRAYKAQGFCASGCNDNAYIDSKNPNTIEYDNLISAFHATIAKEKDGNFKIWGQNTSSTGSGNLVTPTVIGPGSGLANFNYAGTPLRAAAGSNSTSHQFALLTTAGLYVWGVNDILISNIITNYNAAFTKISINGKADGLPVGVAPADVKMMFGSYRTLAIVTCSGEAWVLSSNGEKNGDGTVQNSVNNSIWHRVKTDVAGNPNLENVVAMRGTPNALFALTSTGKLYTWGTNTYNNSGAAVSRVYATEVSVPTGAIPKMIGMTQKIYQNEIKQSYYLLATNGKLYSMGDNSNRQLGDGTLVEKTVWVQPKNMTPQGSEGIGILENIVWISPNEHSNYANSAAINVITNSNKQWGWGSNRGYMLGDKILDSYNNPIYMPGRYDPDDLSTPGQLDDLEITDQVIAVETGGHSTINIKKCSQNFGYVGHITDGSMGNNTNEDEMHITYNYSTSELNVCGTDLGPEIQNLKICTYQQGDLNSSIQETLPSEVEWHATNDPNSPILTDISTVAPGTYYAFFSVASGKCREAGSMVTVSYFVPGSQAVDPCVCFNDAATGGANNDTKLGITLLKRAGKTDSNWPMSRKSGHIALESNTKGFVVTRLTTAQLDDIKTAGNAVEGMMSYDTTVNCMKIYSGGDWKCFNTPSCP</sequence>
<dbReference type="GO" id="GO:0005085">
    <property type="term" value="F:guanyl-nucleotide exchange factor activity"/>
    <property type="evidence" value="ECO:0007669"/>
    <property type="project" value="TreeGrafter"/>
</dbReference>
<reference evidence="2" key="1">
    <citation type="submission" date="2021-11" db="EMBL/GenBank/DDBJ databases">
        <title>Description of novel Chryseobacterium species.</title>
        <authorList>
            <person name="Saticioglu I.B."/>
            <person name="Ay H."/>
            <person name="Altun S."/>
            <person name="Duman M."/>
        </authorList>
    </citation>
    <scope>NUCLEOTIDE SEQUENCE</scope>
    <source>
        <strain evidence="2">C-17</strain>
    </source>
</reference>
<dbReference type="GO" id="GO:0005737">
    <property type="term" value="C:cytoplasm"/>
    <property type="evidence" value="ECO:0007669"/>
    <property type="project" value="TreeGrafter"/>
</dbReference>
<keyword evidence="3" id="KW-1185">Reference proteome</keyword>
<dbReference type="Gene3D" id="2.130.10.30">
    <property type="entry name" value="Regulator of chromosome condensation 1/beta-lactamase-inhibitor protein II"/>
    <property type="match status" value="2"/>
</dbReference>
<dbReference type="Proteomes" id="UP001108025">
    <property type="component" value="Unassembled WGS sequence"/>
</dbReference>
<proteinExistence type="predicted"/>
<evidence type="ECO:0008006" key="4">
    <source>
        <dbReference type="Google" id="ProtNLM"/>
    </source>
</evidence>
<feature type="signal peptide" evidence="1">
    <location>
        <begin position="1"/>
        <end position="23"/>
    </location>
</feature>
<accession>A0A9Q3V0P1</accession>
<dbReference type="EMBL" id="JAJNAY010000001">
    <property type="protein sequence ID" value="MCD1116709.1"/>
    <property type="molecule type" value="Genomic_DNA"/>
</dbReference>
<dbReference type="AlphaFoldDB" id="A0A9Q3V0P1"/>
<dbReference type="RefSeq" id="WP_230668479.1">
    <property type="nucleotide sequence ID" value="NZ_JAJNAY010000001.1"/>
</dbReference>